<name>A0A7W7VD74_9PSEU</name>
<sequence length="266" mass="27765">MAVVTGLVCYPIKGCAGVVLERGEVTPAGLAHDRTFAVVDRSGASLWQGEVPRMAVVRGRVLDAGAGIVLSAPGADDLEVDVASGGRTLAVEVEKWPGTGIDQGDEAAGWLSEVLDVPVRLVREPPGARTGADPTALLITSRSSLDGLNARIQAKGAAPVPMDRFRPNVIVTGWAEAHTEDLVARMTVGTAQFGFGELAIRCAVTMVDQLAGVRAGPEPLRTLADYRREPDGVAFGMKATVHTPGHVAVGDQVTITARRSTMDGAR</sequence>
<dbReference type="SUPFAM" id="SSF50800">
    <property type="entry name" value="PK beta-barrel domain-like"/>
    <property type="match status" value="1"/>
</dbReference>
<dbReference type="Pfam" id="PF03476">
    <property type="entry name" value="MOSC_N"/>
    <property type="match status" value="1"/>
</dbReference>
<evidence type="ECO:0000313" key="2">
    <source>
        <dbReference type="EMBL" id="MBB4905923.1"/>
    </source>
</evidence>
<dbReference type="AlphaFoldDB" id="A0A7W7VD74"/>
<feature type="domain" description="MOSC" evidence="1">
    <location>
        <begin position="109"/>
        <end position="256"/>
    </location>
</feature>
<gene>
    <name evidence="2" type="ORF">FHR82_002140</name>
</gene>
<protein>
    <recommendedName>
        <fullName evidence="1">MOSC domain-containing protein</fullName>
    </recommendedName>
</protein>
<dbReference type="GO" id="GO:0030170">
    <property type="term" value="F:pyridoxal phosphate binding"/>
    <property type="evidence" value="ECO:0007669"/>
    <property type="project" value="InterPro"/>
</dbReference>
<evidence type="ECO:0000313" key="3">
    <source>
        <dbReference type="Proteomes" id="UP000520767"/>
    </source>
</evidence>
<dbReference type="Pfam" id="PF03473">
    <property type="entry name" value="MOSC"/>
    <property type="match status" value="1"/>
</dbReference>
<proteinExistence type="predicted"/>
<dbReference type="PANTHER" id="PTHR14237:SF19">
    <property type="entry name" value="MITOCHONDRIAL AMIDOXIME REDUCING COMPONENT 1"/>
    <property type="match status" value="1"/>
</dbReference>
<dbReference type="PROSITE" id="PS51340">
    <property type="entry name" value="MOSC"/>
    <property type="match status" value="1"/>
</dbReference>
<dbReference type="PANTHER" id="PTHR14237">
    <property type="entry name" value="MOLYBDOPTERIN COFACTOR SULFURASE MOSC"/>
    <property type="match status" value="1"/>
</dbReference>
<dbReference type="Proteomes" id="UP000520767">
    <property type="component" value="Unassembled WGS sequence"/>
</dbReference>
<organism evidence="2 3">
    <name type="scientific">Actinophytocola algeriensis</name>
    <dbReference type="NCBI Taxonomy" id="1768010"/>
    <lineage>
        <taxon>Bacteria</taxon>
        <taxon>Bacillati</taxon>
        <taxon>Actinomycetota</taxon>
        <taxon>Actinomycetes</taxon>
        <taxon>Pseudonocardiales</taxon>
        <taxon>Pseudonocardiaceae</taxon>
    </lineage>
</organism>
<keyword evidence="3" id="KW-1185">Reference proteome</keyword>
<dbReference type="InterPro" id="IPR005302">
    <property type="entry name" value="MoCF_Sase_C"/>
</dbReference>
<dbReference type="InterPro" id="IPR011037">
    <property type="entry name" value="Pyrv_Knase-like_insert_dom_sf"/>
</dbReference>
<reference evidence="2 3" key="1">
    <citation type="submission" date="2020-08" db="EMBL/GenBank/DDBJ databases">
        <title>Genomic Encyclopedia of Type Strains, Phase III (KMG-III): the genomes of soil and plant-associated and newly described type strains.</title>
        <authorList>
            <person name="Whitman W."/>
        </authorList>
    </citation>
    <scope>NUCLEOTIDE SEQUENCE [LARGE SCALE GENOMIC DNA]</scope>
    <source>
        <strain evidence="2 3">CECT 8960</strain>
    </source>
</reference>
<dbReference type="EMBL" id="JACHJQ010000002">
    <property type="protein sequence ID" value="MBB4905923.1"/>
    <property type="molecule type" value="Genomic_DNA"/>
</dbReference>
<evidence type="ECO:0000259" key="1">
    <source>
        <dbReference type="PROSITE" id="PS51340"/>
    </source>
</evidence>
<accession>A0A7W7VD74</accession>
<dbReference type="GO" id="GO:0030151">
    <property type="term" value="F:molybdenum ion binding"/>
    <property type="evidence" value="ECO:0007669"/>
    <property type="project" value="InterPro"/>
</dbReference>
<dbReference type="SUPFAM" id="SSF141673">
    <property type="entry name" value="MOSC N-terminal domain-like"/>
    <property type="match status" value="1"/>
</dbReference>
<dbReference type="InterPro" id="IPR005303">
    <property type="entry name" value="MOCOS_middle"/>
</dbReference>
<dbReference type="GO" id="GO:0003824">
    <property type="term" value="F:catalytic activity"/>
    <property type="evidence" value="ECO:0007669"/>
    <property type="project" value="InterPro"/>
</dbReference>
<comment type="caution">
    <text evidence="2">The sequence shown here is derived from an EMBL/GenBank/DDBJ whole genome shotgun (WGS) entry which is preliminary data.</text>
</comment>
<dbReference type="RefSeq" id="WP_184810083.1">
    <property type="nucleotide sequence ID" value="NZ_JACHJQ010000002.1"/>
</dbReference>